<dbReference type="PANTHER" id="PTHR24388:SF101">
    <property type="entry name" value="OOCYTE ZINC FINGER PROTEIN XLCOF7.1-LIKE ISOFORM X3"/>
    <property type="match status" value="1"/>
</dbReference>
<dbReference type="GO" id="GO:0008270">
    <property type="term" value="F:zinc ion binding"/>
    <property type="evidence" value="ECO:0007669"/>
    <property type="project" value="UniProtKB-KW"/>
</dbReference>
<dbReference type="GO" id="GO:1990837">
    <property type="term" value="F:sequence-specific double-stranded DNA binding"/>
    <property type="evidence" value="ECO:0007669"/>
    <property type="project" value="UniProtKB-ARBA"/>
</dbReference>
<evidence type="ECO:0000256" key="2">
    <source>
        <dbReference type="ARBA" id="ARBA00004123"/>
    </source>
</evidence>
<keyword evidence="5" id="KW-0677">Repeat</keyword>
<reference evidence="15" key="1">
    <citation type="journal article" date="2010" name="Science">
        <title>The genome of the Western clawed frog Xenopus tropicalis.</title>
        <authorList>
            <person name="Hellsten U."/>
            <person name="Harland R.M."/>
            <person name="Gilchrist M.J."/>
            <person name="Hendrix D."/>
            <person name="Jurka J."/>
            <person name="Kapitonov V."/>
            <person name="Ovcharenko I."/>
            <person name="Putnam N.H."/>
            <person name="Shu S."/>
            <person name="Taher L."/>
            <person name="Blitz I.L."/>
            <person name="Blumberg B."/>
            <person name="Dichmann D.S."/>
            <person name="Dubchak I."/>
            <person name="Amaya E."/>
            <person name="Detter J.C."/>
            <person name="Fletcher R."/>
            <person name="Gerhard D.S."/>
            <person name="Goodstein D."/>
            <person name="Graves T."/>
            <person name="Grigoriev I.V."/>
            <person name="Grimwood J."/>
            <person name="Kawashima T."/>
            <person name="Lindquist E."/>
            <person name="Lucas S.M."/>
            <person name="Mead P.E."/>
            <person name="Mitros T."/>
            <person name="Ogino H."/>
            <person name="Ohta Y."/>
            <person name="Poliakov A.V."/>
            <person name="Pollet N."/>
            <person name="Robert J."/>
            <person name="Salamov A."/>
            <person name="Sater A.K."/>
            <person name="Schmutz J."/>
            <person name="Terry A."/>
            <person name="Vize P.D."/>
            <person name="Warren W.C."/>
            <person name="Wells D."/>
            <person name="Wills A."/>
            <person name="Wilson R.K."/>
            <person name="Zimmerman L.B."/>
            <person name="Zorn A.M."/>
            <person name="Grainger R."/>
            <person name="Grammer T."/>
            <person name="Khokha M.K."/>
            <person name="Richardson P.M."/>
            <person name="Rokhsar D.S."/>
        </authorList>
    </citation>
    <scope>NUCLEOTIDE SEQUENCE [LARGE SCALE GENOMIC DNA]</scope>
    <source>
        <strain evidence="15">Nigerian</strain>
    </source>
</reference>
<dbReference type="SUPFAM" id="SSF57667">
    <property type="entry name" value="beta-beta-alpha zinc fingers"/>
    <property type="match status" value="3"/>
</dbReference>
<keyword evidence="6 12" id="KW-0863">Zinc-finger</keyword>
<protein>
    <submittedName>
        <fullName evidence="15">Oocyte zinc finger protein XlCOF7.1</fullName>
    </submittedName>
</protein>
<dbReference type="PROSITE" id="PS00028">
    <property type="entry name" value="ZINC_FINGER_C2H2_1"/>
    <property type="match status" value="5"/>
</dbReference>
<comment type="subcellular location">
    <subcellularLocation>
        <location evidence="2">Nucleus</location>
    </subcellularLocation>
</comment>
<evidence type="ECO:0000313" key="15">
    <source>
        <dbReference type="Ensembl" id="ENSXETP00000115355"/>
    </source>
</evidence>
<dbReference type="InterPro" id="IPR036236">
    <property type="entry name" value="Znf_C2H2_sf"/>
</dbReference>
<dbReference type="FunFam" id="3.30.160.60:FF:000303">
    <property type="entry name" value="Zinc finger protein 41"/>
    <property type="match status" value="1"/>
</dbReference>
<keyword evidence="9" id="KW-0238">DNA-binding</keyword>
<dbReference type="FunFam" id="3.30.160.60:FF:001326">
    <property type="entry name" value="Zinc finger protein 432"/>
    <property type="match status" value="1"/>
</dbReference>
<gene>
    <name evidence="15" type="primary">LOC101732022</name>
</gene>
<evidence type="ECO:0000256" key="8">
    <source>
        <dbReference type="ARBA" id="ARBA00023015"/>
    </source>
</evidence>
<proteinExistence type="inferred from homology"/>
<dbReference type="PROSITE" id="PS50157">
    <property type="entry name" value="ZINC_FINGER_C2H2_2"/>
    <property type="match status" value="5"/>
</dbReference>
<dbReference type="InterPro" id="IPR050527">
    <property type="entry name" value="Snail/Krueppel_Znf"/>
</dbReference>
<accession>A0A803K4S0</accession>
<comment type="function">
    <text evidence="1">May be involved in transcriptional regulation.</text>
</comment>
<dbReference type="PANTHER" id="PTHR24388">
    <property type="entry name" value="ZINC FINGER PROTEIN"/>
    <property type="match status" value="1"/>
</dbReference>
<evidence type="ECO:0000256" key="1">
    <source>
        <dbReference type="ARBA" id="ARBA00003767"/>
    </source>
</evidence>
<dbReference type="GeneTree" id="ENSGT00940000164807"/>
<feature type="domain" description="C2H2-type" evidence="14">
    <location>
        <begin position="283"/>
        <end position="310"/>
    </location>
</feature>
<organism evidence="15">
    <name type="scientific">Xenopus tropicalis</name>
    <name type="common">Western clawed frog</name>
    <name type="synonym">Silurana tropicalis</name>
    <dbReference type="NCBI Taxonomy" id="8364"/>
    <lineage>
        <taxon>Eukaryota</taxon>
        <taxon>Metazoa</taxon>
        <taxon>Chordata</taxon>
        <taxon>Craniata</taxon>
        <taxon>Vertebrata</taxon>
        <taxon>Euteleostomi</taxon>
        <taxon>Amphibia</taxon>
        <taxon>Batrachia</taxon>
        <taxon>Anura</taxon>
        <taxon>Pipoidea</taxon>
        <taxon>Pipidae</taxon>
        <taxon>Xenopodinae</taxon>
        <taxon>Xenopus</taxon>
        <taxon>Silurana</taxon>
    </lineage>
</organism>
<dbReference type="Pfam" id="PF00096">
    <property type="entry name" value="zf-C2H2"/>
    <property type="match status" value="5"/>
</dbReference>
<evidence type="ECO:0000256" key="7">
    <source>
        <dbReference type="ARBA" id="ARBA00022833"/>
    </source>
</evidence>
<reference evidence="15" key="2">
    <citation type="submission" date="2021-03" db="UniProtKB">
        <authorList>
            <consortium name="Ensembl"/>
        </authorList>
    </citation>
    <scope>IDENTIFICATION</scope>
</reference>
<keyword evidence="10" id="KW-0804">Transcription</keyword>
<dbReference type="Gene3D" id="3.30.160.60">
    <property type="entry name" value="Classic Zinc Finger"/>
    <property type="match status" value="5"/>
</dbReference>
<feature type="domain" description="C2H2-type" evidence="14">
    <location>
        <begin position="255"/>
        <end position="282"/>
    </location>
</feature>
<evidence type="ECO:0000256" key="6">
    <source>
        <dbReference type="ARBA" id="ARBA00022771"/>
    </source>
</evidence>
<evidence type="ECO:0000259" key="14">
    <source>
        <dbReference type="PROSITE" id="PS50157"/>
    </source>
</evidence>
<dbReference type="InterPro" id="IPR013087">
    <property type="entry name" value="Znf_C2H2_type"/>
</dbReference>
<name>A0A803K4S0_XENTR</name>
<feature type="domain" description="C2H2-type" evidence="14">
    <location>
        <begin position="227"/>
        <end position="254"/>
    </location>
</feature>
<evidence type="ECO:0000256" key="9">
    <source>
        <dbReference type="ARBA" id="ARBA00023125"/>
    </source>
</evidence>
<dbReference type="AlphaFoldDB" id="A0A803K4S0"/>
<evidence type="ECO:0000256" key="10">
    <source>
        <dbReference type="ARBA" id="ARBA00023163"/>
    </source>
</evidence>
<dbReference type="Ensembl" id="ENSXETT00000118133">
    <property type="protein sequence ID" value="ENSXETP00000104831"/>
    <property type="gene ID" value="ENSXETG00000042852"/>
</dbReference>
<dbReference type="FunFam" id="3.30.160.60:FF:001155">
    <property type="entry name" value="Zinc finger 30C"/>
    <property type="match status" value="1"/>
</dbReference>
<evidence type="ECO:0000256" key="3">
    <source>
        <dbReference type="ARBA" id="ARBA00006991"/>
    </source>
</evidence>
<keyword evidence="8" id="KW-0805">Transcription regulation</keyword>
<dbReference type="SMART" id="SM00355">
    <property type="entry name" value="ZnF_C2H2"/>
    <property type="match status" value="5"/>
</dbReference>
<evidence type="ECO:0000256" key="12">
    <source>
        <dbReference type="PROSITE-ProRule" id="PRU00042"/>
    </source>
</evidence>
<feature type="compositionally biased region" description="Polar residues" evidence="13">
    <location>
        <begin position="80"/>
        <end position="93"/>
    </location>
</feature>
<dbReference type="GO" id="GO:0005634">
    <property type="term" value="C:nucleus"/>
    <property type="evidence" value="ECO:0007669"/>
    <property type="project" value="UniProtKB-SubCell"/>
</dbReference>
<dbReference type="Ensembl" id="ENSXETT00000113623">
    <property type="protein sequence ID" value="ENSXETP00000115355"/>
    <property type="gene ID" value="ENSXETG00000042852"/>
</dbReference>
<feature type="domain" description="C2H2-type" evidence="14">
    <location>
        <begin position="339"/>
        <end position="366"/>
    </location>
</feature>
<dbReference type="FunFam" id="3.30.160.60:FF:000912">
    <property type="entry name" value="Zinc finger protein 660"/>
    <property type="match status" value="1"/>
</dbReference>
<evidence type="ECO:0000256" key="5">
    <source>
        <dbReference type="ARBA" id="ARBA00022737"/>
    </source>
</evidence>
<keyword evidence="7" id="KW-0862">Zinc</keyword>
<feature type="domain" description="C2H2-type" evidence="14">
    <location>
        <begin position="311"/>
        <end position="338"/>
    </location>
</feature>
<feature type="region of interest" description="Disordered" evidence="13">
    <location>
        <begin position="80"/>
        <end position="193"/>
    </location>
</feature>
<keyword evidence="4" id="KW-0479">Metal-binding</keyword>
<evidence type="ECO:0000256" key="11">
    <source>
        <dbReference type="ARBA" id="ARBA00023242"/>
    </source>
</evidence>
<comment type="similarity">
    <text evidence="3">Belongs to the krueppel C2H2-type zinc-finger protein family.</text>
</comment>
<evidence type="ECO:0000256" key="4">
    <source>
        <dbReference type="ARBA" id="ARBA00022723"/>
    </source>
</evidence>
<keyword evidence="11" id="KW-0539">Nucleus</keyword>
<dbReference type="FunFam" id="3.30.160.60:FF:001158">
    <property type="entry name" value="zinc finger protein 22"/>
    <property type="match status" value="1"/>
</dbReference>
<sequence length="393" mass="43250">MATGSDAAPLSLVSAGLISAEPTDPVMETRGKIHPSDRILSLTLEIIYVLTGEENEALYKEEREENWLRPLDSEEKCSIKSETNLLGENNPTKTEVEPPWEEGDPPNPDISPTGPTRFLAYGTYREPTPWEDDDSDSSRNSFPGQIQGRDPDIVGKSLPANNESHRIDREEPEGSDCSSDPQTEETRGAATQTRICSLNNGSLANEIKEEAASWGDELALPPGGKQFSCSECGKSFGFLSQLNRHFKRHTGEKPFSCSLCGKSFSRLNNLKTHFVTHTGEKPFSCSECGKCFALQSHLITHFTIHTGEKPFTCSVCGKCFSLQSHLKTHFIIHTGEKPFCCSQCGKCFGRQSSLKRHFKVHVDRASLCLGGPVAPSDLRDPLHTMICGTPCTQ</sequence>
<dbReference type="InParanoid" id="A0A803K4S0"/>
<evidence type="ECO:0000256" key="13">
    <source>
        <dbReference type="SAM" id="MobiDB-lite"/>
    </source>
</evidence>